<comment type="pathway">
    <text evidence="1">Glycan biosynthesis; glycogen biosynthesis.</text>
</comment>
<keyword evidence="9" id="KW-0418">Kinase</keyword>
<evidence type="ECO:0000256" key="4">
    <source>
        <dbReference type="ARBA" id="ARBA00011962"/>
    </source>
</evidence>
<name>A0A641AKU6_9ACTN</name>
<evidence type="ECO:0000256" key="1">
    <source>
        <dbReference type="ARBA" id="ARBA00004964"/>
    </source>
</evidence>
<evidence type="ECO:0000256" key="10">
    <source>
        <dbReference type="ARBA" id="ARBA00022840"/>
    </source>
</evidence>
<reference evidence="16" key="1">
    <citation type="submission" date="2019-09" db="EMBL/GenBank/DDBJ databases">
        <authorList>
            <person name="Li J."/>
        </authorList>
    </citation>
    <scope>NUCLEOTIDE SEQUENCE [LARGE SCALE GENOMIC DNA]</scope>
    <source>
        <strain evidence="16">NRBC 14897</strain>
    </source>
</reference>
<proteinExistence type="inferred from homology"/>
<evidence type="ECO:0000256" key="5">
    <source>
        <dbReference type="ARBA" id="ARBA00013882"/>
    </source>
</evidence>
<keyword evidence="11" id="KW-0320">Glycogen biosynthesis</keyword>
<evidence type="ECO:0000256" key="13">
    <source>
        <dbReference type="ARBA" id="ARBA00031251"/>
    </source>
</evidence>
<dbReference type="InterPro" id="IPR011009">
    <property type="entry name" value="Kinase-like_dom_sf"/>
</dbReference>
<evidence type="ECO:0000313" key="17">
    <source>
        <dbReference type="Proteomes" id="UP001515100"/>
    </source>
</evidence>
<protein>
    <recommendedName>
        <fullName evidence="5">Maltokinase</fullName>
        <ecNumber evidence="4">2.7.1.175</ecNumber>
    </recommendedName>
    <alternativeName>
        <fullName evidence="13">Maltose-1-phosphate synthase</fullName>
    </alternativeName>
</protein>
<organism evidence="16 17">
    <name type="scientific">Aeromicrobium fastidiosum</name>
    <dbReference type="NCBI Taxonomy" id="52699"/>
    <lineage>
        <taxon>Bacteria</taxon>
        <taxon>Bacillati</taxon>
        <taxon>Actinomycetota</taxon>
        <taxon>Actinomycetes</taxon>
        <taxon>Propionibacteriales</taxon>
        <taxon>Nocardioidaceae</taxon>
        <taxon>Aeromicrobium</taxon>
    </lineage>
</organism>
<gene>
    <name evidence="16" type="ORF">ESP62_017685</name>
</gene>
<dbReference type="OrthoDB" id="3787729at2"/>
<dbReference type="EC" id="2.7.1.175" evidence="4"/>
<dbReference type="Gene3D" id="3.90.1200.10">
    <property type="match status" value="1"/>
</dbReference>
<evidence type="ECO:0000256" key="12">
    <source>
        <dbReference type="ARBA" id="ARBA00023277"/>
    </source>
</evidence>
<evidence type="ECO:0000256" key="8">
    <source>
        <dbReference type="ARBA" id="ARBA00022741"/>
    </source>
</evidence>
<evidence type="ECO:0000256" key="11">
    <source>
        <dbReference type="ARBA" id="ARBA00023056"/>
    </source>
</evidence>
<keyword evidence="7" id="KW-0808">Transferase</keyword>
<evidence type="ECO:0000256" key="14">
    <source>
        <dbReference type="ARBA" id="ARBA00049067"/>
    </source>
</evidence>
<keyword evidence="8" id="KW-0547">Nucleotide-binding</keyword>
<evidence type="ECO:0000256" key="2">
    <source>
        <dbReference type="ARBA" id="ARBA00006219"/>
    </source>
</evidence>
<keyword evidence="12" id="KW-0119">Carbohydrate metabolism</keyword>
<dbReference type="Pfam" id="PF18085">
    <property type="entry name" value="Mak_N_cap"/>
    <property type="match status" value="1"/>
</dbReference>
<keyword evidence="17" id="KW-1185">Reference proteome</keyword>
<accession>A0A641AKU6</accession>
<dbReference type="SUPFAM" id="SSF56112">
    <property type="entry name" value="Protein kinase-like (PK-like)"/>
    <property type="match status" value="1"/>
</dbReference>
<dbReference type="Proteomes" id="UP001515100">
    <property type="component" value="Unassembled WGS sequence"/>
</dbReference>
<sequence length="473" mass="51288">MSGPLEPVDSLEPGERSHEATVEAIAAALPQWLPSQRWFAGKDREVTGVRPLTWSTILDGDPLLLHLVVEVEQDDRAEPYQLLVGSRRSEVPDVASSVTIVDVDGATFYEACGDADLTSALLDSMADGTLVDGLHFESEPGAELARGLRAHPITTEQSNTSLVYGSQYILKLFRKLSPGVNKDLLLHRALREVGSQHIAEPLGSISGTLAGEPTTIGMLQRFMTDAVDGWVMATTSVRDLMADPSVAPEELGGDFAGEASRLGAAVADVHADLRTALGTEDADADELERTVQVMLDRLDRVAADVPELAPHVPGLRDAFDAMRHHPVPVEMQYVHGDLHLGQVLRTLGGWLILDFEGEPAASVAERSRLRSALRDVAGMLRSFDYAAQQLLVGRPDDPILTDVAMSWAHRNREAFCDGYAEVAGSDPRDAAVLLRALELDKAVYEVSYEHANRPDWLSVPLASIERIMTEGSS</sequence>
<evidence type="ECO:0000256" key="7">
    <source>
        <dbReference type="ARBA" id="ARBA00022679"/>
    </source>
</evidence>
<dbReference type="InterPro" id="IPR040999">
    <property type="entry name" value="Mak_N_cap"/>
</dbReference>
<dbReference type="AlphaFoldDB" id="A0A641AKU6"/>
<comment type="catalytic activity">
    <reaction evidence="14">
        <text>D-maltose + ATP = alpha-maltose 1-phosphate + ADP + H(+)</text>
        <dbReference type="Rhea" id="RHEA:31915"/>
        <dbReference type="ChEBI" id="CHEBI:15378"/>
        <dbReference type="ChEBI" id="CHEBI:17306"/>
        <dbReference type="ChEBI" id="CHEBI:30616"/>
        <dbReference type="ChEBI" id="CHEBI:63576"/>
        <dbReference type="ChEBI" id="CHEBI:456216"/>
        <dbReference type="EC" id="2.7.1.175"/>
    </reaction>
</comment>
<dbReference type="GO" id="GO:0016301">
    <property type="term" value="F:kinase activity"/>
    <property type="evidence" value="ECO:0007669"/>
    <property type="project" value="UniProtKB-KW"/>
</dbReference>
<evidence type="ECO:0000259" key="15">
    <source>
        <dbReference type="Pfam" id="PF18085"/>
    </source>
</evidence>
<comment type="subunit">
    <text evidence="3">Monomer.</text>
</comment>
<dbReference type="UniPathway" id="UPA00164"/>
<comment type="similarity">
    <text evidence="2">Belongs to the aminoglycoside phosphotransferase family.</text>
</comment>
<keyword evidence="10" id="KW-0067">ATP-binding</keyword>
<keyword evidence="6" id="KW-0321">Glycogen metabolism</keyword>
<dbReference type="RefSeq" id="WP_129184900.1">
    <property type="nucleotide sequence ID" value="NZ_JAGIOG010000001.1"/>
</dbReference>
<dbReference type="GO" id="GO:0005524">
    <property type="term" value="F:ATP binding"/>
    <property type="evidence" value="ECO:0007669"/>
    <property type="project" value="UniProtKB-KW"/>
</dbReference>
<evidence type="ECO:0000256" key="3">
    <source>
        <dbReference type="ARBA" id="ARBA00011245"/>
    </source>
</evidence>
<evidence type="ECO:0000313" key="16">
    <source>
        <dbReference type="EMBL" id="KAA1373777.1"/>
    </source>
</evidence>
<feature type="domain" description="Maltokinase N-terminal cap" evidence="15">
    <location>
        <begin position="32"/>
        <end position="114"/>
    </location>
</feature>
<comment type="caution">
    <text evidence="16">The sequence shown here is derived from an EMBL/GenBank/DDBJ whole genome shotgun (WGS) entry which is preliminary data.</text>
</comment>
<evidence type="ECO:0000256" key="6">
    <source>
        <dbReference type="ARBA" id="ARBA00022600"/>
    </source>
</evidence>
<evidence type="ECO:0000256" key="9">
    <source>
        <dbReference type="ARBA" id="ARBA00022777"/>
    </source>
</evidence>
<dbReference type="GO" id="GO:0005978">
    <property type="term" value="P:glycogen biosynthetic process"/>
    <property type="evidence" value="ECO:0007669"/>
    <property type="project" value="UniProtKB-UniPathway"/>
</dbReference>
<dbReference type="EMBL" id="SDPP02000005">
    <property type="protein sequence ID" value="KAA1373777.1"/>
    <property type="molecule type" value="Genomic_DNA"/>
</dbReference>